<dbReference type="Gene3D" id="3.40.50.2000">
    <property type="entry name" value="Glycogen Phosphorylase B"/>
    <property type="match status" value="2"/>
</dbReference>
<dbReference type="Pfam" id="PF00534">
    <property type="entry name" value="Glycos_transf_1"/>
    <property type="match status" value="1"/>
</dbReference>
<dbReference type="EC" id="2.4.-.-" evidence="3"/>
<keyword evidence="4" id="KW-1185">Reference proteome</keyword>
<dbReference type="RefSeq" id="WP_373955283.1">
    <property type="nucleotide sequence ID" value="NZ_JBHDLN010000013.1"/>
</dbReference>
<evidence type="ECO:0000313" key="4">
    <source>
        <dbReference type="Proteomes" id="UP001575622"/>
    </source>
</evidence>
<keyword evidence="3" id="KW-0808">Transferase</keyword>
<dbReference type="SUPFAM" id="SSF53756">
    <property type="entry name" value="UDP-Glycosyltransferase/glycogen phosphorylase"/>
    <property type="match status" value="1"/>
</dbReference>
<organism evidence="3 4">
    <name type="scientific">Paenibacillus oleatilyticus</name>
    <dbReference type="NCBI Taxonomy" id="2594886"/>
    <lineage>
        <taxon>Bacteria</taxon>
        <taxon>Bacillati</taxon>
        <taxon>Bacillota</taxon>
        <taxon>Bacilli</taxon>
        <taxon>Bacillales</taxon>
        <taxon>Paenibacillaceae</taxon>
        <taxon>Paenibacillus</taxon>
    </lineage>
</organism>
<comment type="caution">
    <text evidence="3">The sequence shown here is derived from an EMBL/GenBank/DDBJ whole genome shotgun (WGS) entry which is preliminary data.</text>
</comment>
<feature type="domain" description="Glycosyltransferase subfamily 4-like N-terminal" evidence="2">
    <location>
        <begin position="72"/>
        <end position="226"/>
    </location>
</feature>
<reference evidence="3 4" key="1">
    <citation type="submission" date="2024-09" db="EMBL/GenBank/DDBJ databases">
        <authorList>
            <person name="Makale K.P.P."/>
            <person name="Makhzoum A."/>
            <person name="Rantong G."/>
            <person name="Rahube T.O."/>
        </authorList>
    </citation>
    <scope>NUCLEOTIDE SEQUENCE [LARGE SCALE GENOMIC DNA]</scope>
    <source>
        <strain evidence="3 4">KM_D13</strain>
    </source>
</reference>
<sequence length="421" mass="49339">MKFLKKIFRFLLNLVHLIKQSSPNIQPQTLDDNYVDWYLKYIYSWPGNFNNQENEPKQKKIKILFLVPWLEVGGADKVNLDLISKLNQDDYEIHLFTTLPSKHPWYNKFSDHVSNIIHLDQLQKIKSISDFTLNYIAENKIKLIQISNTQLGYQLLRTIKKYMPFIKVVDLLHMEEPYYPFDYFRYSKKYHKHIDHRVVITEYLKDVLFKKNNVCAEKITVIPNGIAMGKEYSSLHYVSKNNQRVITVAFVGRMEEQKQPLLFIEIAREIIKQSANAKFVMIGEGSLLSKVNSLISSLDLVEYIKVHDAKTNVMDFLEKEVHILLAPSIREGLPVIGLEAMSLGIPIVATDVPGWSDLIVHNETGFISNKDDLAYYCKLLIDDKFLREKFSRKAYKLAFERYNLDKTVEKYKEIYINQLKN</sequence>
<dbReference type="GO" id="GO:0016757">
    <property type="term" value="F:glycosyltransferase activity"/>
    <property type="evidence" value="ECO:0007669"/>
    <property type="project" value="UniProtKB-KW"/>
</dbReference>
<dbReference type="Pfam" id="PF13439">
    <property type="entry name" value="Glyco_transf_4"/>
    <property type="match status" value="1"/>
</dbReference>
<protein>
    <submittedName>
        <fullName evidence="3">Glycosyltransferase family 4 protein</fullName>
        <ecNumber evidence="3">2.4.-.-</ecNumber>
    </submittedName>
</protein>
<gene>
    <name evidence="3" type="ORF">ACEU3E_23330</name>
</gene>
<name>A0ABV4V7W3_9BACL</name>
<dbReference type="PANTHER" id="PTHR12526">
    <property type="entry name" value="GLYCOSYLTRANSFERASE"/>
    <property type="match status" value="1"/>
</dbReference>
<dbReference type="CDD" id="cd03801">
    <property type="entry name" value="GT4_PimA-like"/>
    <property type="match status" value="1"/>
</dbReference>
<accession>A0ABV4V7W3</accession>
<dbReference type="PANTHER" id="PTHR12526:SF630">
    <property type="entry name" value="GLYCOSYLTRANSFERASE"/>
    <property type="match status" value="1"/>
</dbReference>
<proteinExistence type="predicted"/>
<evidence type="ECO:0000259" key="2">
    <source>
        <dbReference type="Pfam" id="PF13439"/>
    </source>
</evidence>
<dbReference type="EMBL" id="JBHDLN010000013">
    <property type="protein sequence ID" value="MFB0845128.1"/>
    <property type="molecule type" value="Genomic_DNA"/>
</dbReference>
<dbReference type="InterPro" id="IPR028098">
    <property type="entry name" value="Glyco_trans_4-like_N"/>
</dbReference>
<feature type="domain" description="Glycosyl transferase family 1" evidence="1">
    <location>
        <begin position="241"/>
        <end position="396"/>
    </location>
</feature>
<evidence type="ECO:0000313" key="3">
    <source>
        <dbReference type="EMBL" id="MFB0845128.1"/>
    </source>
</evidence>
<keyword evidence="3" id="KW-0328">Glycosyltransferase</keyword>
<evidence type="ECO:0000259" key="1">
    <source>
        <dbReference type="Pfam" id="PF00534"/>
    </source>
</evidence>
<dbReference type="Proteomes" id="UP001575622">
    <property type="component" value="Unassembled WGS sequence"/>
</dbReference>
<dbReference type="InterPro" id="IPR001296">
    <property type="entry name" value="Glyco_trans_1"/>
</dbReference>